<dbReference type="GO" id="GO:0008270">
    <property type="term" value="F:zinc ion binding"/>
    <property type="evidence" value="ECO:0007669"/>
    <property type="project" value="UniProtKB-KW"/>
</dbReference>
<dbReference type="OrthoDB" id="7334489at2759"/>
<reference evidence="1" key="1">
    <citation type="submission" date="2018-11" db="EMBL/GenBank/DDBJ databases">
        <authorList>
            <person name="Alioto T."/>
            <person name="Alioto T."/>
        </authorList>
    </citation>
    <scope>NUCLEOTIDE SEQUENCE</scope>
</reference>
<keyword evidence="2" id="KW-1185">Reference proteome</keyword>
<dbReference type="EMBL" id="UYJE01001734">
    <property type="protein sequence ID" value="VDI04705.1"/>
    <property type="molecule type" value="Genomic_DNA"/>
</dbReference>
<evidence type="ECO:0000313" key="1">
    <source>
        <dbReference type="EMBL" id="VDI04705.1"/>
    </source>
</evidence>
<comment type="caution">
    <text evidence="1">The sequence shown here is derived from an EMBL/GenBank/DDBJ whole genome shotgun (WGS) entry which is preliminary data.</text>
</comment>
<dbReference type="SUPFAM" id="SSF63825">
    <property type="entry name" value="YWTD domain"/>
    <property type="match status" value="1"/>
</dbReference>
<dbReference type="GO" id="GO:0043161">
    <property type="term" value="P:proteasome-mediated ubiquitin-dependent protein catabolic process"/>
    <property type="evidence" value="ECO:0007669"/>
    <property type="project" value="TreeGrafter"/>
</dbReference>
<dbReference type="Gene3D" id="2.120.10.30">
    <property type="entry name" value="TolB, C-terminal domain"/>
    <property type="match status" value="1"/>
</dbReference>
<sequence>MDLFLLIDKESEDIERIRRERNRFVHKVDANISEAEYDKFFITFIGVGKRLDAHLKKNINNGYAHAVEQCKTCVLDPEVEKKLLDARADVEQLKKMYSFGLEKQENEVHVYVAKSTEAAIAKIDEVDNSEEVVKYINSLKEDLNSDNINFKGAEIGSIILFIDVKKRVVLDDDLFQSNIRTFIRKCFKLCSLKCYLHTHTNAVIASAAEEFEESTINPPEKAGSCLLGEKGHVVVSFEVKNKVFHSADSFNRTLNEIFRTLVKKDIGQNFLGTTDVYAELAISGNTTTTDKSCTQAQIPVKTNLPVSFTLRQQSTIKKSKNENTYIMSCIKIGDALVFTEDDSELIICNPDGTDIHHMHLSYRPSFLADVDVNTVAVGCAFHEAILIINISTRSVTSTINTSGKCTGISYIDNNLYVNVDGFKIHVMDLTGKVKRSIPLPLHFSYDLAVERDRFVCLNSHFIHCYSLDGKLIWNFKADQGQDFRRVTIDNKGNVYVTDCGKNTVFVVSDDGKQYRVFLSESDGLNKPWGIYFEKKENILLVSNNNDGKAFLFDVKKTK</sequence>
<dbReference type="GO" id="GO:0000209">
    <property type="term" value="P:protein polyubiquitination"/>
    <property type="evidence" value="ECO:0007669"/>
    <property type="project" value="TreeGrafter"/>
</dbReference>
<name>A0A8B6CHA2_MYTGA</name>
<organism evidence="1 2">
    <name type="scientific">Mytilus galloprovincialis</name>
    <name type="common">Mediterranean mussel</name>
    <dbReference type="NCBI Taxonomy" id="29158"/>
    <lineage>
        <taxon>Eukaryota</taxon>
        <taxon>Metazoa</taxon>
        <taxon>Spiralia</taxon>
        <taxon>Lophotrochozoa</taxon>
        <taxon>Mollusca</taxon>
        <taxon>Bivalvia</taxon>
        <taxon>Autobranchia</taxon>
        <taxon>Pteriomorphia</taxon>
        <taxon>Mytilida</taxon>
        <taxon>Mytiloidea</taxon>
        <taxon>Mytilidae</taxon>
        <taxon>Mytilinae</taxon>
        <taxon>Mytilus</taxon>
    </lineage>
</organism>
<dbReference type="Proteomes" id="UP000596742">
    <property type="component" value="Unassembled WGS sequence"/>
</dbReference>
<dbReference type="AlphaFoldDB" id="A0A8B6CHA2"/>
<evidence type="ECO:0000313" key="2">
    <source>
        <dbReference type="Proteomes" id="UP000596742"/>
    </source>
</evidence>
<gene>
    <name evidence="1" type="ORF">MGAL_10B044080</name>
</gene>
<dbReference type="InterPro" id="IPR011042">
    <property type="entry name" value="6-blade_b-propeller_TolB-like"/>
</dbReference>
<dbReference type="PANTHER" id="PTHR24104:SF25">
    <property type="entry name" value="PROTEIN LIN-41"/>
    <property type="match status" value="1"/>
</dbReference>
<protein>
    <submittedName>
        <fullName evidence="1">Uncharacterized protein</fullName>
    </submittedName>
</protein>
<dbReference type="GO" id="GO:0061630">
    <property type="term" value="F:ubiquitin protein ligase activity"/>
    <property type="evidence" value="ECO:0007669"/>
    <property type="project" value="TreeGrafter"/>
</dbReference>
<proteinExistence type="predicted"/>
<accession>A0A8B6CHA2</accession>
<dbReference type="InterPro" id="IPR050952">
    <property type="entry name" value="TRIM-NHL_E3_ligases"/>
</dbReference>
<dbReference type="PANTHER" id="PTHR24104">
    <property type="entry name" value="E3 UBIQUITIN-PROTEIN LIGASE NHLRC1-RELATED"/>
    <property type="match status" value="1"/>
</dbReference>